<proteinExistence type="predicted"/>
<dbReference type="Proteomes" id="UP001529510">
    <property type="component" value="Unassembled WGS sequence"/>
</dbReference>
<gene>
    <name evidence="2" type="ORF">M9458_024629</name>
</gene>
<sequence>MNVNQQPHMASPYGQPQPGYQGYPQPGYGGGHVPSGYPAQYAPYNGPGSGYQQGPPQ</sequence>
<evidence type="ECO:0000256" key="1">
    <source>
        <dbReference type="SAM" id="MobiDB-lite"/>
    </source>
</evidence>
<dbReference type="EMBL" id="JAMKFB020000012">
    <property type="protein sequence ID" value="KAL0179187.1"/>
    <property type="molecule type" value="Genomic_DNA"/>
</dbReference>
<accession>A0ABD0PZK7</accession>
<evidence type="ECO:0000313" key="2">
    <source>
        <dbReference type="EMBL" id="KAL0179187.1"/>
    </source>
</evidence>
<feature type="non-terminal residue" evidence="2">
    <location>
        <position position="57"/>
    </location>
</feature>
<comment type="caution">
    <text evidence="2">The sequence shown here is derived from an EMBL/GenBank/DDBJ whole genome shotgun (WGS) entry which is preliminary data.</text>
</comment>
<feature type="region of interest" description="Disordered" evidence="1">
    <location>
        <begin position="1"/>
        <end position="57"/>
    </location>
</feature>
<feature type="compositionally biased region" description="Low complexity" evidence="1">
    <location>
        <begin position="43"/>
        <end position="57"/>
    </location>
</feature>
<reference evidence="2 3" key="1">
    <citation type="submission" date="2024-05" db="EMBL/GenBank/DDBJ databases">
        <title>Genome sequencing and assembly of Indian major carp, Cirrhinus mrigala (Hamilton, 1822).</title>
        <authorList>
            <person name="Mohindra V."/>
            <person name="Chowdhury L.M."/>
            <person name="Lal K."/>
            <person name="Jena J.K."/>
        </authorList>
    </citation>
    <scope>NUCLEOTIDE SEQUENCE [LARGE SCALE GENOMIC DNA]</scope>
    <source>
        <strain evidence="2">CM1030</strain>
        <tissue evidence="2">Blood</tissue>
    </source>
</reference>
<dbReference type="AlphaFoldDB" id="A0ABD0PZK7"/>
<evidence type="ECO:0000313" key="3">
    <source>
        <dbReference type="Proteomes" id="UP001529510"/>
    </source>
</evidence>
<protein>
    <submittedName>
        <fullName evidence="2">Uncharacterized protein</fullName>
    </submittedName>
</protein>
<organism evidence="2 3">
    <name type="scientific">Cirrhinus mrigala</name>
    <name type="common">Mrigala</name>
    <dbReference type="NCBI Taxonomy" id="683832"/>
    <lineage>
        <taxon>Eukaryota</taxon>
        <taxon>Metazoa</taxon>
        <taxon>Chordata</taxon>
        <taxon>Craniata</taxon>
        <taxon>Vertebrata</taxon>
        <taxon>Euteleostomi</taxon>
        <taxon>Actinopterygii</taxon>
        <taxon>Neopterygii</taxon>
        <taxon>Teleostei</taxon>
        <taxon>Ostariophysi</taxon>
        <taxon>Cypriniformes</taxon>
        <taxon>Cyprinidae</taxon>
        <taxon>Labeoninae</taxon>
        <taxon>Labeonini</taxon>
        <taxon>Cirrhinus</taxon>
    </lineage>
</organism>
<keyword evidence="3" id="KW-1185">Reference proteome</keyword>
<feature type="compositionally biased region" description="Low complexity" evidence="1">
    <location>
        <begin position="12"/>
        <end position="26"/>
    </location>
</feature>
<name>A0ABD0PZK7_CIRMR</name>